<keyword evidence="4 9" id="KW-0853">WD repeat</keyword>
<dbReference type="GO" id="GO:0005198">
    <property type="term" value="F:structural molecule activity"/>
    <property type="evidence" value="ECO:0007669"/>
    <property type="project" value="TreeGrafter"/>
</dbReference>
<keyword evidence="8" id="KW-0653">Protein transport</keyword>
<proteinExistence type="inferred from homology"/>
<feature type="repeat" description="WD" evidence="9">
    <location>
        <begin position="222"/>
        <end position="264"/>
    </location>
</feature>
<evidence type="ECO:0000256" key="6">
    <source>
        <dbReference type="ARBA" id="ARBA00022824"/>
    </source>
</evidence>
<feature type="region of interest" description="Disordered" evidence="10">
    <location>
        <begin position="414"/>
        <end position="448"/>
    </location>
</feature>
<comment type="caution">
    <text evidence="11">The sequence shown here is derived from an EMBL/GenBank/DDBJ whole genome shotgun (WGS) entry which is preliminary data.</text>
</comment>
<feature type="compositionally biased region" description="Polar residues" evidence="10">
    <location>
        <begin position="414"/>
        <end position="424"/>
    </location>
</feature>
<dbReference type="AlphaFoldDB" id="A0A8S1EZT7"/>
<reference evidence="11 12" key="1">
    <citation type="submission" date="2020-04" db="EMBL/GenBank/DDBJ databases">
        <authorList>
            <person name="Laetsch R D."/>
            <person name="Stevens L."/>
            <person name="Kumar S."/>
            <person name="Blaxter L. M."/>
        </authorList>
    </citation>
    <scope>NUCLEOTIDE SEQUENCE [LARGE SCALE GENOMIC DNA]</scope>
</reference>
<evidence type="ECO:0000313" key="12">
    <source>
        <dbReference type="Proteomes" id="UP000494206"/>
    </source>
</evidence>
<dbReference type="GO" id="GO:0007029">
    <property type="term" value="P:endoplasmic reticulum organization"/>
    <property type="evidence" value="ECO:0007669"/>
    <property type="project" value="TreeGrafter"/>
</dbReference>
<dbReference type="SUPFAM" id="SSF50978">
    <property type="entry name" value="WD40 repeat-like"/>
    <property type="match status" value="1"/>
</dbReference>
<dbReference type="GO" id="GO:0070971">
    <property type="term" value="C:endoplasmic reticulum exit site"/>
    <property type="evidence" value="ECO:0007669"/>
    <property type="project" value="TreeGrafter"/>
</dbReference>
<dbReference type="InterPro" id="IPR015943">
    <property type="entry name" value="WD40/YVTN_repeat-like_dom_sf"/>
</dbReference>
<evidence type="ECO:0000256" key="8">
    <source>
        <dbReference type="ARBA" id="ARBA00022927"/>
    </source>
</evidence>
<organism evidence="11 12">
    <name type="scientific">Caenorhabditis bovis</name>
    <dbReference type="NCBI Taxonomy" id="2654633"/>
    <lineage>
        <taxon>Eukaryota</taxon>
        <taxon>Metazoa</taxon>
        <taxon>Ecdysozoa</taxon>
        <taxon>Nematoda</taxon>
        <taxon>Chromadorea</taxon>
        <taxon>Rhabditida</taxon>
        <taxon>Rhabditina</taxon>
        <taxon>Rhabditomorpha</taxon>
        <taxon>Rhabditoidea</taxon>
        <taxon>Rhabditidae</taxon>
        <taxon>Peloderinae</taxon>
        <taxon>Caenorhabditis</taxon>
    </lineage>
</organism>
<dbReference type="PROSITE" id="PS50294">
    <property type="entry name" value="WD_REPEATS_REGION"/>
    <property type="match status" value="1"/>
</dbReference>
<dbReference type="SMART" id="SM00320">
    <property type="entry name" value="WD40"/>
    <property type="match status" value="3"/>
</dbReference>
<accession>A0A8S1EZT7</accession>
<evidence type="ECO:0000256" key="3">
    <source>
        <dbReference type="ARBA" id="ARBA00022448"/>
    </source>
</evidence>
<dbReference type="InterPro" id="IPR001680">
    <property type="entry name" value="WD40_rpt"/>
</dbReference>
<dbReference type="GO" id="GO:0090110">
    <property type="term" value="P:COPII-coated vesicle cargo loading"/>
    <property type="evidence" value="ECO:0007669"/>
    <property type="project" value="TreeGrafter"/>
</dbReference>
<feature type="repeat" description="WD" evidence="9">
    <location>
        <begin position="86"/>
        <end position="127"/>
    </location>
</feature>
<dbReference type="Proteomes" id="UP000494206">
    <property type="component" value="Unassembled WGS sequence"/>
</dbReference>
<evidence type="ECO:0008006" key="13">
    <source>
        <dbReference type="Google" id="ProtNLM"/>
    </source>
</evidence>
<name>A0A8S1EZT7_9PELO</name>
<dbReference type="GO" id="GO:0015031">
    <property type="term" value="P:protein transport"/>
    <property type="evidence" value="ECO:0007669"/>
    <property type="project" value="UniProtKB-KW"/>
</dbReference>
<gene>
    <name evidence="11" type="ORF">CBOVIS_LOCUS8201</name>
</gene>
<evidence type="ECO:0000256" key="7">
    <source>
        <dbReference type="ARBA" id="ARBA00022892"/>
    </source>
</evidence>
<protein>
    <recommendedName>
        <fullName evidence="13">Ancestral coatomer element 1 Sec16/Sec31 domain-containing protein</fullName>
    </recommendedName>
</protein>
<dbReference type="Gene3D" id="1.25.40.1030">
    <property type="match status" value="1"/>
</dbReference>
<keyword evidence="7" id="KW-0931">ER-Golgi transport</keyword>
<evidence type="ECO:0000256" key="9">
    <source>
        <dbReference type="PROSITE-ProRule" id="PRU00221"/>
    </source>
</evidence>
<keyword evidence="5" id="KW-0677">Repeat</keyword>
<keyword evidence="6" id="KW-0256">Endoplasmic reticulum</keyword>
<dbReference type="Pfam" id="PF00400">
    <property type="entry name" value="WD40"/>
    <property type="match status" value="2"/>
</dbReference>
<dbReference type="Gene3D" id="2.130.10.10">
    <property type="entry name" value="YVTN repeat-like/Quinoprotein amine dehydrogenase"/>
    <property type="match status" value="1"/>
</dbReference>
<dbReference type="PANTHER" id="PTHR13923:SF11">
    <property type="entry name" value="SECRETORY 31, ISOFORM D"/>
    <property type="match status" value="1"/>
</dbReference>
<comment type="subcellular location">
    <subcellularLocation>
        <location evidence="1">Endoplasmic reticulum</location>
    </subcellularLocation>
</comment>
<evidence type="ECO:0000256" key="4">
    <source>
        <dbReference type="ARBA" id="ARBA00022574"/>
    </source>
</evidence>
<evidence type="ECO:0000256" key="5">
    <source>
        <dbReference type="ARBA" id="ARBA00022737"/>
    </source>
</evidence>
<dbReference type="PANTHER" id="PTHR13923">
    <property type="entry name" value="SEC31-RELATED PROTEIN"/>
    <property type="match status" value="1"/>
</dbReference>
<dbReference type="GO" id="GO:0030127">
    <property type="term" value="C:COPII vesicle coat"/>
    <property type="evidence" value="ECO:0007669"/>
    <property type="project" value="TreeGrafter"/>
</dbReference>
<keyword evidence="3" id="KW-0813">Transport</keyword>
<keyword evidence="12" id="KW-1185">Reference proteome</keyword>
<evidence type="ECO:0000256" key="10">
    <source>
        <dbReference type="SAM" id="MobiDB-lite"/>
    </source>
</evidence>
<dbReference type="EMBL" id="CADEPM010000005">
    <property type="protein sequence ID" value="CAB3406082.1"/>
    <property type="molecule type" value="Genomic_DNA"/>
</dbReference>
<evidence type="ECO:0000256" key="1">
    <source>
        <dbReference type="ARBA" id="ARBA00004240"/>
    </source>
</evidence>
<dbReference type="OrthoDB" id="542917at2759"/>
<evidence type="ECO:0000313" key="11">
    <source>
        <dbReference type="EMBL" id="CAB3406082.1"/>
    </source>
</evidence>
<sequence length="937" mass="102762">MSSKLYSRPGVFVWSPPTIENKGVIVADFAQYFDPNATFNELAWSVLCSEQHSLGVIGGGTEDGTVVFFDAAKFVNDSKFEVLSARRDHHGHVLTIDVSRDGRWMASGGGSGQILLWDTTNLSTPFSPGVPNFQDPSKIVRWNNKNHVLFASISSHRASCWDLRRNGAPVLEFAEIGAGCDWSSLCWSPNDASQLIIGSQSQSASVIQKWDMRYTTTPIKEYRHHNMGITSIDWNKRDDRLLVSSGSDGQVAIWNHETGEILGGAGSLQGDWIKNVKWNEAEPSQFAIQYYHHPLQISSITSLGTPQPGAEVLASRITENFIPQWLSAPVVGASLSIGGKLATHWKSFDSKLQRWVYNVEIENIPPDEELLKEAQDLVAAKSTKSNLGWFLDEKTKMLADLELVNEEIVETNGTMTTNNTSKSYSHTNGTTETITSTTRSSSSCSTETAGPEISFVEKAANIDWRQLVEPQVDPLSSLVTVLSSSTSEKTSTATSHENKENTLKLLNSFPSEQWKILLGVLISQENSPHELAEAAQTIGIEWLNGKNPLRACIAFILAGDVENLMRANTHFTLCERIIQGIAIHKHGNSVFSSFGPNFEKAILSYGEKLMKNGLAELAWKMVSDMNETTDEQLIELRHTLYVACGGRDCTGDPEPKNPWVSEPPPTPKLQPTFQPQNMGPYNSRFSSQVPPPAPPTAYADRRSSNVVPMPPSSMFYQNQSWNQTPPPLTTNAPIQKPPATIQSGWNDPPPLAPKQVKKANVMQVNWKPLDAPNVPGGMHPLVQPVPLRPLAPLQNQMQNMSLNSGPPSTVTSSSYSPVTNAPQPVAPIQLSAEDEKILGPIETMAQWIIDNARAPGKAEKASTLKSRIRAELGLRLAQNRLTAESKTLLNHIAFIASNGQLREAQASIGQLARNSSDFVEVSSFLPALKSLFALASH</sequence>
<feature type="compositionally biased region" description="Low complexity" evidence="10">
    <location>
        <begin position="425"/>
        <end position="448"/>
    </location>
</feature>
<evidence type="ECO:0000256" key="2">
    <source>
        <dbReference type="ARBA" id="ARBA00009358"/>
    </source>
</evidence>
<dbReference type="InterPro" id="IPR040251">
    <property type="entry name" value="SEC31-like"/>
</dbReference>
<comment type="similarity">
    <text evidence="2">Belongs to the WD repeat SEC31 family.</text>
</comment>
<dbReference type="PROSITE" id="PS50082">
    <property type="entry name" value="WD_REPEATS_2"/>
    <property type="match status" value="2"/>
</dbReference>
<dbReference type="InterPro" id="IPR036322">
    <property type="entry name" value="WD40_repeat_dom_sf"/>
</dbReference>